<dbReference type="AlphaFoldDB" id="Q9F5Y4"/>
<dbReference type="PANTHER" id="PTHR43065">
    <property type="entry name" value="SENSOR HISTIDINE KINASE"/>
    <property type="match status" value="1"/>
</dbReference>
<dbReference type="PRINTS" id="PR00344">
    <property type="entry name" value="BCTRLSENSOR"/>
</dbReference>
<evidence type="ECO:0000256" key="6">
    <source>
        <dbReference type="SAM" id="Coils"/>
    </source>
</evidence>
<dbReference type="CDD" id="cd00082">
    <property type="entry name" value="HisKA"/>
    <property type="match status" value="1"/>
</dbReference>
<dbReference type="EC" id="2.7.13.3" evidence="2"/>
<evidence type="ECO:0000256" key="1">
    <source>
        <dbReference type="ARBA" id="ARBA00000085"/>
    </source>
</evidence>
<evidence type="ECO:0000256" key="2">
    <source>
        <dbReference type="ARBA" id="ARBA00012438"/>
    </source>
</evidence>
<dbReference type="GO" id="GO:0000155">
    <property type="term" value="F:phosphorelay sensor kinase activity"/>
    <property type="evidence" value="ECO:0007669"/>
    <property type="project" value="InterPro"/>
</dbReference>
<feature type="coiled-coil region" evidence="6">
    <location>
        <begin position="136"/>
        <end position="177"/>
    </location>
</feature>
<dbReference type="Pfam" id="PF02518">
    <property type="entry name" value="HATPase_c"/>
    <property type="match status" value="1"/>
</dbReference>
<evidence type="ECO:0000256" key="4">
    <source>
        <dbReference type="ARBA" id="ARBA00022777"/>
    </source>
</evidence>
<dbReference type="Pfam" id="PF00512">
    <property type="entry name" value="HisKA"/>
    <property type="match status" value="1"/>
</dbReference>
<dbReference type="InterPro" id="IPR003661">
    <property type="entry name" value="HisK_dim/P_dom"/>
</dbReference>
<dbReference type="PROSITE" id="PS50109">
    <property type="entry name" value="HIS_KIN"/>
    <property type="match status" value="1"/>
</dbReference>
<proteinExistence type="predicted"/>
<accession>Q9F5Y4</accession>
<sequence>MLVLLKNEKLVIEAIASINQIPISTILVSIPIAESDEIPISLINYVSHTSQTLVIDDATIEDSFISDPYIQKKEPKSLLCTPIIKQGKLMGILYLENHLTTGAFTSDRLQVINLLMAQAAISLENAQLYGQLAEYSQNLELKVEQRTQELKEKANQLESALQKLSSTQSQLVQAEKMSSLGQLVAGIAHEINNPVSFIYGNLTYTSEYINSLLDLINLYQQLYSQPLPEIQQRISDIELDFITEDLPKMLKSMRFGAQRIEEIVSSLRTFARLDEAGMKRVDIHSGIDSTLLILQHRLKFKQNRQSLPIAVKQNYGNIPQIYCYASELNQVFISILSNAIDALQEGCKVINQGEKNSRPITISTEVKNAESILIRIADNGPGMSDSVLSKIFDPFFTTKPVGSGTGLGLSISYAIVVEKHGGQLLWLLWPRHGYRVHHCNPYSDF</sequence>
<evidence type="ECO:0000256" key="5">
    <source>
        <dbReference type="ARBA" id="ARBA00023012"/>
    </source>
</evidence>
<dbReference type="PANTHER" id="PTHR43065:SF50">
    <property type="entry name" value="HISTIDINE KINASE"/>
    <property type="match status" value="1"/>
</dbReference>
<dbReference type="InterPro" id="IPR005467">
    <property type="entry name" value="His_kinase_dom"/>
</dbReference>
<evidence type="ECO:0000256" key="3">
    <source>
        <dbReference type="ARBA" id="ARBA00022553"/>
    </source>
</evidence>
<dbReference type="Gene3D" id="3.30.450.40">
    <property type="match status" value="1"/>
</dbReference>
<evidence type="ECO:0000259" key="7">
    <source>
        <dbReference type="PROSITE" id="PS50109"/>
    </source>
</evidence>
<dbReference type="SUPFAM" id="SSF55874">
    <property type="entry name" value="ATPase domain of HSP90 chaperone/DNA topoisomerase II/histidine kinase"/>
    <property type="match status" value="1"/>
</dbReference>
<dbReference type="InterPro" id="IPR003594">
    <property type="entry name" value="HATPase_dom"/>
</dbReference>
<name>Q9F5Y4_ANAVA</name>
<dbReference type="Pfam" id="PF01590">
    <property type="entry name" value="GAF"/>
    <property type="match status" value="1"/>
</dbReference>
<dbReference type="EMBL" id="AF301148">
    <property type="protein sequence ID" value="AAG24635.1"/>
    <property type="molecule type" value="Genomic_DNA"/>
</dbReference>
<dbReference type="InterPro" id="IPR029016">
    <property type="entry name" value="GAF-like_dom_sf"/>
</dbReference>
<dbReference type="SUPFAM" id="SSF47384">
    <property type="entry name" value="Homodimeric domain of signal transducing histidine kinase"/>
    <property type="match status" value="1"/>
</dbReference>
<dbReference type="Gene3D" id="3.30.565.10">
    <property type="entry name" value="Histidine kinase-like ATPase, C-terminal domain"/>
    <property type="match status" value="1"/>
</dbReference>
<dbReference type="SMART" id="SM00387">
    <property type="entry name" value="HATPase_c"/>
    <property type="match status" value="1"/>
</dbReference>
<protein>
    <recommendedName>
        <fullName evidence="2">histidine kinase</fullName>
        <ecNumber evidence="2">2.7.13.3</ecNumber>
    </recommendedName>
</protein>
<dbReference type="SMART" id="SM00388">
    <property type="entry name" value="HisKA"/>
    <property type="match status" value="1"/>
</dbReference>
<keyword evidence="3" id="KW-0597">Phosphoprotein</keyword>
<dbReference type="InterPro" id="IPR036890">
    <property type="entry name" value="HATPase_C_sf"/>
</dbReference>
<dbReference type="InterPro" id="IPR003018">
    <property type="entry name" value="GAF"/>
</dbReference>
<feature type="domain" description="Histidine kinase" evidence="7">
    <location>
        <begin position="186"/>
        <end position="424"/>
    </location>
</feature>
<gene>
    <name evidence="8" type="primary">hoxJ</name>
</gene>
<dbReference type="SUPFAM" id="SSF55781">
    <property type="entry name" value="GAF domain-like"/>
    <property type="match status" value="1"/>
</dbReference>
<keyword evidence="5" id="KW-0902">Two-component regulatory system</keyword>
<keyword evidence="4 8" id="KW-0808">Transferase</keyword>
<keyword evidence="6" id="KW-0175">Coiled coil</keyword>
<reference evidence="8" key="1">
    <citation type="submission" date="2000-08" db="EMBL/GenBank/DDBJ databases">
        <authorList>
            <person name="Schuetz K."/>
            <person name="Happe T."/>
        </authorList>
    </citation>
    <scope>NUCLEOTIDE SEQUENCE</scope>
    <source>
        <strain evidence="8">ATCC 29413</strain>
    </source>
</reference>
<dbReference type="InterPro" id="IPR004358">
    <property type="entry name" value="Sig_transdc_His_kin-like_C"/>
</dbReference>
<dbReference type="InterPro" id="IPR036097">
    <property type="entry name" value="HisK_dim/P_sf"/>
</dbReference>
<evidence type="ECO:0000313" key="8">
    <source>
        <dbReference type="EMBL" id="AAG24635.1"/>
    </source>
</evidence>
<dbReference type="Gene3D" id="1.10.287.130">
    <property type="match status" value="1"/>
</dbReference>
<keyword evidence="4 8" id="KW-0418">Kinase</keyword>
<organism evidence="8">
    <name type="scientific">Anabaena variabilis</name>
    <dbReference type="NCBI Taxonomy" id="264691"/>
    <lineage>
        <taxon>Bacteria</taxon>
        <taxon>Bacillati</taxon>
        <taxon>Cyanobacteriota</taxon>
        <taxon>Cyanophyceae</taxon>
        <taxon>Nostocales</taxon>
        <taxon>Nostocaceae</taxon>
        <taxon>Trichormus</taxon>
    </lineage>
</organism>
<comment type="catalytic activity">
    <reaction evidence="1">
        <text>ATP + protein L-histidine = ADP + protein N-phospho-L-histidine.</text>
        <dbReference type="EC" id="2.7.13.3"/>
    </reaction>
</comment>